<sequence>MKKGMCDERVEEEEEEGMEESARQQHPKHLPSLHHSSARTTLDATNPWTMALYVTAEFLVQRLQTRHGWSNGHRSAVSARGSKSTDVRDRPFFTGGGSQRFTKMMEGRAVTGSGHGG</sequence>
<feature type="region of interest" description="Disordered" evidence="1">
    <location>
        <begin position="1"/>
        <end position="38"/>
    </location>
</feature>
<protein>
    <submittedName>
        <fullName evidence="2">Uncharacterized protein</fullName>
    </submittedName>
</protein>
<dbReference type="Proteomes" id="UP000186955">
    <property type="component" value="Unassembled WGS sequence"/>
</dbReference>
<evidence type="ECO:0000313" key="3">
    <source>
        <dbReference type="Proteomes" id="UP000186955"/>
    </source>
</evidence>
<dbReference type="EMBL" id="MNBE01000579">
    <property type="protein sequence ID" value="OKP07696.1"/>
    <property type="molecule type" value="Genomic_DNA"/>
</dbReference>
<gene>
    <name evidence="2" type="ORF">PENSUB_5811</name>
</gene>
<evidence type="ECO:0000313" key="2">
    <source>
        <dbReference type="EMBL" id="OKP07696.1"/>
    </source>
</evidence>
<keyword evidence="3" id="KW-1185">Reference proteome</keyword>
<accession>A0A1Q5U5D1</accession>
<comment type="caution">
    <text evidence="2">The sequence shown here is derived from an EMBL/GenBank/DDBJ whole genome shotgun (WGS) entry which is preliminary data.</text>
</comment>
<evidence type="ECO:0000256" key="1">
    <source>
        <dbReference type="SAM" id="MobiDB-lite"/>
    </source>
</evidence>
<proteinExistence type="predicted"/>
<name>A0A1Q5U5D1_9EURO</name>
<reference evidence="2 3" key="1">
    <citation type="submission" date="2016-10" db="EMBL/GenBank/DDBJ databases">
        <title>Genome sequence of the ascomycete fungus Penicillium subrubescens.</title>
        <authorList>
            <person name="De Vries R.P."/>
            <person name="Peng M."/>
            <person name="Dilokpimol A."/>
            <person name="Hilden K."/>
            <person name="Makela M.R."/>
            <person name="Grigoriev I."/>
            <person name="Riley R."/>
            <person name="Granchi Z."/>
        </authorList>
    </citation>
    <scope>NUCLEOTIDE SEQUENCE [LARGE SCALE GENOMIC DNA]</scope>
    <source>
        <strain evidence="2 3">CBS 132785</strain>
    </source>
</reference>
<organism evidence="2 3">
    <name type="scientific">Penicillium subrubescens</name>
    <dbReference type="NCBI Taxonomy" id="1316194"/>
    <lineage>
        <taxon>Eukaryota</taxon>
        <taxon>Fungi</taxon>
        <taxon>Dikarya</taxon>
        <taxon>Ascomycota</taxon>
        <taxon>Pezizomycotina</taxon>
        <taxon>Eurotiomycetes</taxon>
        <taxon>Eurotiomycetidae</taxon>
        <taxon>Eurotiales</taxon>
        <taxon>Aspergillaceae</taxon>
        <taxon>Penicillium</taxon>
    </lineage>
</organism>
<feature type="compositionally biased region" description="Acidic residues" evidence="1">
    <location>
        <begin position="9"/>
        <end position="19"/>
    </location>
</feature>
<dbReference type="AlphaFoldDB" id="A0A1Q5U5D1"/>
<feature type="region of interest" description="Disordered" evidence="1">
    <location>
        <begin position="68"/>
        <end position="99"/>
    </location>
</feature>